<reference evidence="2" key="1">
    <citation type="journal article" date="2019" name="Int. J. Syst. Evol. Microbiol.">
        <title>Halobacteriovorax valvorus sp. nov., a novel prokaryotic predator isolated from coastal seawater of China.</title>
        <authorList>
            <person name="Chen M.-X."/>
        </authorList>
    </citation>
    <scope>NUCLEOTIDE SEQUENCE [LARGE SCALE GENOMIC DNA]</scope>
    <source>
        <strain evidence="2">BL9</strain>
    </source>
</reference>
<dbReference type="Proteomes" id="UP000443582">
    <property type="component" value="Unassembled WGS sequence"/>
</dbReference>
<dbReference type="RefSeq" id="WP_133296945.1">
    <property type="nucleotide sequence ID" value="NZ_QDKL01000003.1"/>
</dbReference>
<gene>
    <name evidence="1" type="ORF">DAY19_10815</name>
</gene>
<sequence>MISDMSYNSLMSFTSSIFKKSIFRYKILTLILLRLSLPGYAGVNEAFNVLDFGLKLLTTPSVGPDTNYVEQLNNRRKKLRGDVDITFNSETIKNCKRLKMIRIKSSYSNKPLVSNSVYCDIDYKVLTDEVLFAGGNVLFINMFSDKCDISTYQSFAYRCSESL</sequence>
<organism evidence="1 2">
    <name type="scientific">Halobacteriovorax vibrionivorans</name>
    <dbReference type="NCBI Taxonomy" id="2152716"/>
    <lineage>
        <taxon>Bacteria</taxon>
        <taxon>Pseudomonadati</taxon>
        <taxon>Bdellovibrionota</taxon>
        <taxon>Bacteriovoracia</taxon>
        <taxon>Bacteriovoracales</taxon>
        <taxon>Halobacteriovoraceae</taxon>
        <taxon>Halobacteriovorax</taxon>
    </lineage>
</organism>
<name>A0ABY0ICT3_9BACT</name>
<proteinExistence type="predicted"/>
<keyword evidence="2" id="KW-1185">Reference proteome</keyword>
<accession>A0ABY0ICT3</accession>
<evidence type="ECO:0000313" key="1">
    <source>
        <dbReference type="EMBL" id="RZF20472.1"/>
    </source>
</evidence>
<protein>
    <submittedName>
        <fullName evidence="1">Uncharacterized protein</fullName>
    </submittedName>
</protein>
<dbReference type="EMBL" id="QDKL01000003">
    <property type="protein sequence ID" value="RZF20472.1"/>
    <property type="molecule type" value="Genomic_DNA"/>
</dbReference>
<comment type="caution">
    <text evidence="1">The sequence shown here is derived from an EMBL/GenBank/DDBJ whole genome shotgun (WGS) entry which is preliminary data.</text>
</comment>
<evidence type="ECO:0000313" key="2">
    <source>
        <dbReference type="Proteomes" id="UP000443582"/>
    </source>
</evidence>